<evidence type="ECO:0000313" key="2">
    <source>
        <dbReference type="EMBL" id="BET26026.1"/>
    </source>
</evidence>
<evidence type="ECO:0000256" key="1">
    <source>
        <dbReference type="SAM" id="MobiDB-lite"/>
    </source>
</evidence>
<accession>A0AA86J1U7</accession>
<feature type="region of interest" description="Disordered" evidence="1">
    <location>
        <begin position="152"/>
        <end position="195"/>
    </location>
</feature>
<dbReference type="Pfam" id="PF02620">
    <property type="entry name" value="YceD"/>
    <property type="match status" value="1"/>
</dbReference>
<proteinExistence type="predicted"/>
<dbReference type="EMBL" id="AP028947">
    <property type="protein sequence ID" value="BET26026.1"/>
    <property type="molecule type" value="Genomic_DNA"/>
</dbReference>
<dbReference type="RefSeq" id="WP_130556468.1">
    <property type="nucleotide sequence ID" value="NZ_AP028947.1"/>
</dbReference>
<name>A0AA86J1U7_9BURK</name>
<gene>
    <name evidence="2" type="ORF">RGQ30_15270</name>
</gene>
<dbReference type="AlphaFoldDB" id="A0AA86J1U7"/>
<dbReference type="Proteomes" id="UP001329151">
    <property type="component" value="Chromosome"/>
</dbReference>
<feature type="compositionally biased region" description="Basic and acidic residues" evidence="1">
    <location>
        <begin position="169"/>
        <end position="179"/>
    </location>
</feature>
<sequence>MRHKGPLKQFDEFDAWSFSRSGERIRSDEVKFDFPRLAGDESISASHVENWEISGRINAKSESVIRFQGRFSAEFSCVVCGSGVQHVIDFDRHLVLVTSESQADVYDEETLDEQTDVVACPGAINLRDWLEDEILLACPMFPKHDACSDVAGRSWRDSESDEDTDDHQDDTAGDTKQEVQRPFANLGDLLKGSKK</sequence>
<evidence type="ECO:0000313" key="3">
    <source>
        <dbReference type="Proteomes" id="UP001329151"/>
    </source>
</evidence>
<protein>
    <submittedName>
        <fullName evidence="2">Uncharacterized protein</fullName>
    </submittedName>
</protein>
<feature type="compositionally biased region" description="Acidic residues" evidence="1">
    <location>
        <begin position="159"/>
        <end position="168"/>
    </location>
</feature>
<dbReference type="InterPro" id="IPR003772">
    <property type="entry name" value="YceD"/>
</dbReference>
<keyword evidence="3" id="KW-1185">Reference proteome</keyword>
<organism evidence="2 3">
    <name type="scientific">Limnobacter thiooxidans</name>
    <dbReference type="NCBI Taxonomy" id="131080"/>
    <lineage>
        <taxon>Bacteria</taxon>
        <taxon>Pseudomonadati</taxon>
        <taxon>Pseudomonadota</taxon>
        <taxon>Betaproteobacteria</taxon>
        <taxon>Burkholderiales</taxon>
        <taxon>Burkholderiaceae</taxon>
        <taxon>Limnobacter</taxon>
    </lineage>
</organism>
<reference evidence="2 3" key="1">
    <citation type="submission" date="2023-10" db="EMBL/GenBank/DDBJ databases">
        <title>Complete Genome Sequence of Limnobacter thiooxidans CS-K2T, Isolated from freshwater lake sediments in Bavaria, Germany.</title>
        <authorList>
            <person name="Naruki M."/>
            <person name="Watanabe A."/>
            <person name="Warashina T."/>
            <person name="Morita T."/>
            <person name="Arakawa K."/>
        </authorList>
    </citation>
    <scope>NUCLEOTIDE SEQUENCE [LARGE SCALE GENOMIC DNA]</scope>
    <source>
        <strain evidence="2 3">CS-K2</strain>
    </source>
</reference>
<dbReference type="KEGG" id="lto:RGQ30_15270"/>